<dbReference type="EMBL" id="CP013290">
    <property type="protein sequence ID" value="APH01182.1"/>
    <property type="molecule type" value="Genomic_DNA"/>
</dbReference>
<evidence type="ECO:0000313" key="1">
    <source>
        <dbReference type="EMBL" id="APH01182.1"/>
    </source>
</evidence>
<dbReference type="AlphaFoldDB" id="A0A1L3MFS4"/>
<accession>A0A1L3MFS4</accession>
<sequence length="227" mass="24453">MANTARSIALEIVRAAGAEEDLATYYSVNGDYAGSTFASLGDNDPLRITPTDLLAVTSLSVSIPPLAVRRFTSASRAPEINRLLEALPTDVGIRSGKAHSQAMSEFYDFVKRCLRRSGSEASNAWVTTSKICARKRPLLFPVRDSIVVEVLGLKGSYPDDWPVFAALMDDAEVTGGVQALVRQVAGQANVDVGDPALTLKHLDVLLWMHGMRQRQATAGNPSSPRPD</sequence>
<dbReference type="InterPro" id="IPR046275">
    <property type="entry name" value="DUF6308"/>
</dbReference>
<dbReference type="Proteomes" id="UP000182938">
    <property type="component" value="Chromosome"/>
</dbReference>
<reference evidence="1 2" key="1">
    <citation type="submission" date="2015-11" db="EMBL/GenBank/DDBJ databases">
        <authorList>
            <person name="Zhang Y."/>
            <person name="Guo Z."/>
        </authorList>
    </citation>
    <scope>NUCLEOTIDE SEQUENCE [LARGE SCALE GENOMIC DNA]</scope>
    <source>
        <strain evidence="1 2">YFY001</strain>
    </source>
</reference>
<name>A0A1L3MFS4_9MICO</name>
<protein>
    <submittedName>
        <fullName evidence="1">Uncharacterized protein</fullName>
    </submittedName>
</protein>
<organism evidence="1 2">
    <name type="scientific">Janibacter indicus</name>
    <dbReference type="NCBI Taxonomy" id="857417"/>
    <lineage>
        <taxon>Bacteria</taxon>
        <taxon>Bacillati</taxon>
        <taxon>Actinomycetota</taxon>
        <taxon>Actinomycetes</taxon>
        <taxon>Micrococcales</taxon>
        <taxon>Intrasporangiaceae</taxon>
        <taxon>Janibacter</taxon>
    </lineage>
</organism>
<proteinExistence type="predicted"/>
<evidence type="ECO:0000313" key="2">
    <source>
        <dbReference type="Proteomes" id="UP000182938"/>
    </source>
</evidence>
<dbReference type="Pfam" id="PF19827">
    <property type="entry name" value="DUF6308"/>
    <property type="match status" value="1"/>
</dbReference>
<keyword evidence="2" id="KW-1185">Reference proteome</keyword>
<gene>
    <name evidence="1" type="ORF">ASJ30_06190</name>
</gene>
<dbReference type="KEGG" id="jte:ASJ30_06190"/>